<gene>
    <name evidence="3" type="ORF">ATC03_06020</name>
</gene>
<sequence>MGNSTMRSVASGTGLAVLSDLPDNHDAHTIRRANLRRAFQLVLRGEGAATRAMIARETGLTSATASSLVAELIESGFVVDGRPAASTGGKPATRLEVAQDDNLLVVFVVFPRETKVGVLTASGRTIHQETVPNDPADIAGSISELAARTRAGFEGRLLAAGVQVPGTTDGRIVHESVQLGWRDVALAAIVEDVLDVPAFVVNDVDAGAIAEAVLRPVSLRLFVHLGEGIGAATTAMTTVQRGATGRAGEIGHVRVIYEGLREKCRCGLTGCLESTSSMVAMLGDAYHDGLPLDEAERLARAHAGSGTLLTGAVALSRALRMMGALLDPVEIVLGGSAPALGAEFLGDLRDQLEMYAAEGTAPIVVRYASLGAGMFLGAGQHALQSSIGVSWHGADGRDSVGAA</sequence>
<dbReference type="GO" id="GO:0003677">
    <property type="term" value="F:DNA binding"/>
    <property type="evidence" value="ECO:0007669"/>
    <property type="project" value="InterPro"/>
</dbReference>
<accession>A0A191WDU3</accession>
<proteinExistence type="inferred from homology"/>
<dbReference type="InterPro" id="IPR036388">
    <property type="entry name" value="WH-like_DNA-bd_sf"/>
</dbReference>
<comment type="similarity">
    <text evidence="1">Belongs to the ROK (NagC/XylR) family.</text>
</comment>
<reference evidence="4" key="2">
    <citation type="submission" date="2016-01" db="EMBL/GenBank/DDBJ databases">
        <title>Complete genome sequence of Agromyces aureus AR33T and comparison with related organisms.</title>
        <authorList>
            <person name="Corretto E."/>
            <person name="Antonielli L."/>
            <person name="Sessitsch A."/>
            <person name="Brader G."/>
        </authorList>
    </citation>
    <scope>NUCLEOTIDE SEQUENCE [LARGE SCALE GENOMIC DNA]</scope>
    <source>
        <strain evidence="4">AR33</strain>
    </source>
</reference>
<protein>
    <recommendedName>
        <fullName evidence="2">HTH iclR-type domain-containing protein</fullName>
    </recommendedName>
</protein>
<dbReference type="AlphaFoldDB" id="A0A191WDU3"/>
<dbReference type="InterPro" id="IPR036390">
    <property type="entry name" value="WH_DNA-bd_sf"/>
</dbReference>
<dbReference type="Pfam" id="PF09339">
    <property type="entry name" value="HTH_IclR"/>
    <property type="match status" value="1"/>
</dbReference>
<dbReference type="SUPFAM" id="SSF46785">
    <property type="entry name" value="Winged helix' DNA-binding domain"/>
    <property type="match status" value="1"/>
</dbReference>
<evidence type="ECO:0000313" key="4">
    <source>
        <dbReference type="Proteomes" id="UP000078437"/>
    </source>
</evidence>
<evidence type="ECO:0000256" key="1">
    <source>
        <dbReference type="ARBA" id="ARBA00006479"/>
    </source>
</evidence>
<dbReference type="Gene3D" id="3.30.420.40">
    <property type="match status" value="2"/>
</dbReference>
<dbReference type="Proteomes" id="UP000078437">
    <property type="component" value="Chromosome"/>
</dbReference>
<dbReference type="PANTHER" id="PTHR18964">
    <property type="entry name" value="ROK (REPRESSOR, ORF, KINASE) FAMILY"/>
    <property type="match status" value="1"/>
</dbReference>
<dbReference type="EMBL" id="CP013979">
    <property type="protein sequence ID" value="ANJ26339.1"/>
    <property type="molecule type" value="Genomic_DNA"/>
</dbReference>
<keyword evidence="4" id="KW-1185">Reference proteome</keyword>
<dbReference type="Pfam" id="PF00480">
    <property type="entry name" value="ROK"/>
    <property type="match status" value="1"/>
</dbReference>
<evidence type="ECO:0000259" key="2">
    <source>
        <dbReference type="Pfam" id="PF09339"/>
    </source>
</evidence>
<dbReference type="InterPro" id="IPR043129">
    <property type="entry name" value="ATPase_NBD"/>
</dbReference>
<evidence type="ECO:0000313" key="3">
    <source>
        <dbReference type="EMBL" id="ANJ26339.1"/>
    </source>
</evidence>
<reference evidence="3 4" key="1">
    <citation type="journal article" date="2016" name="Int. J. Syst. Evol. Microbiol.">
        <title>Agromyces aureus sp. nov., isolated from the rhizosphere of Salix caprea L. grown in a heavy-metal-contaminated soil.</title>
        <authorList>
            <person name="Corretto E."/>
            <person name="Antonielli L."/>
            <person name="Sessitsch A."/>
            <person name="Compant S."/>
            <person name="Gorfer M."/>
            <person name="Kuffner M."/>
            <person name="Brader G."/>
        </authorList>
    </citation>
    <scope>NUCLEOTIDE SEQUENCE [LARGE SCALE GENOMIC DNA]</scope>
    <source>
        <strain evidence="3 4">AR33</strain>
    </source>
</reference>
<dbReference type="Gene3D" id="1.10.10.10">
    <property type="entry name" value="Winged helix-like DNA-binding domain superfamily/Winged helix DNA-binding domain"/>
    <property type="match status" value="1"/>
</dbReference>
<dbReference type="SUPFAM" id="SSF53067">
    <property type="entry name" value="Actin-like ATPase domain"/>
    <property type="match status" value="1"/>
</dbReference>
<dbReference type="PANTHER" id="PTHR18964:SF149">
    <property type="entry name" value="BIFUNCTIONAL UDP-N-ACETYLGLUCOSAMINE 2-EPIMERASE_N-ACETYLMANNOSAMINE KINASE"/>
    <property type="match status" value="1"/>
</dbReference>
<organism evidence="3 4">
    <name type="scientific">Agromyces aureus</name>
    <dbReference type="NCBI Taxonomy" id="453304"/>
    <lineage>
        <taxon>Bacteria</taxon>
        <taxon>Bacillati</taxon>
        <taxon>Actinomycetota</taxon>
        <taxon>Actinomycetes</taxon>
        <taxon>Micrococcales</taxon>
        <taxon>Microbacteriaceae</taxon>
        <taxon>Agromyces</taxon>
    </lineage>
</organism>
<dbReference type="GO" id="GO:0006355">
    <property type="term" value="P:regulation of DNA-templated transcription"/>
    <property type="evidence" value="ECO:0007669"/>
    <property type="project" value="InterPro"/>
</dbReference>
<name>A0A191WDU3_9MICO</name>
<dbReference type="InterPro" id="IPR000600">
    <property type="entry name" value="ROK"/>
</dbReference>
<dbReference type="InterPro" id="IPR005471">
    <property type="entry name" value="Tscrpt_reg_IclR_N"/>
</dbReference>
<dbReference type="KEGG" id="agy:ATC03_06020"/>
<dbReference type="STRING" id="453304.ATC03_06020"/>
<feature type="domain" description="HTH iclR-type" evidence="2">
    <location>
        <begin position="42"/>
        <end position="79"/>
    </location>
</feature>